<evidence type="ECO:0000256" key="1">
    <source>
        <dbReference type="SAM" id="MobiDB-lite"/>
    </source>
</evidence>
<dbReference type="EMBL" id="CAJZBQ010000032">
    <property type="protein sequence ID" value="CAG9322542.1"/>
    <property type="molecule type" value="Genomic_DNA"/>
</dbReference>
<feature type="chain" id="PRO_5043471119" evidence="3">
    <location>
        <begin position="26"/>
        <end position="1502"/>
    </location>
</feature>
<keyword evidence="2" id="KW-0472">Membrane</keyword>
<feature type="compositionally biased region" description="Low complexity" evidence="1">
    <location>
        <begin position="1437"/>
        <end position="1450"/>
    </location>
</feature>
<comment type="caution">
    <text evidence="4">The sequence shown here is derived from an EMBL/GenBank/DDBJ whole genome shotgun (WGS) entry which is preliminary data.</text>
</comment>
<evidence type="ECO:0000313" key="5">
    <source>
        <dbReference type="Proteomes" id="UP001162131"/>
    </source>
</evidence>
<feature type="signal peptide" evidence="3">
    <location>
        <begin position="1"/>
        <end position="25"/>
    </location>
</feature>
<dbReference type="InterPro" id="IPR011044">
    <property type="entry name" value="Quino_amine_DH_bsu"/>
</dbReference>
<dbReference type="Proteomes" id="UP001162131">
    <property type="component" value="Unassembled WGS sequence"/>
</dbReference>
<keyword evidence="2" id="KW-0812">Transmembrane</keyword>
<keyword evidence="3" id="KW-0732">Signal</keyword>
<organism evidence="4 5">
    <name type="scientific">Blepharisma stoltei</name>
    <dbReference type="NCBI Taxonomy" id="1481888"/>
    <lineage>
        <taxon>Eukaryota</taxon>
        <taxon>Sar</taxon>
        <taxon>Alveolata</taxon>
        <taxon>Ciliophora</taxon>
        <taxon>Postciliodesmatophora</taxon>
        <taxon>Heterotrichea</taxon>
        <taxon>Heterotrichida</taxon>
        <taxon>Blepharismidae</taxon>
        <taxon>Blepharisma</taxon>
    </lineage>
</organism>
<gene>
    <name evidence="4" type="ORF">BSTOLATCC_MIC31670</name>
</gene>
<name>A0AAU9JAP4_9CILI</name>
<dbReference type="SUPFAM" id="SSF50969">
    <property type="entry name" value="YVTN repeat-like/Quinoprotein amine dehydrogenase"/>
    <property type="match status" value="1"/>
</dbReference>
<evidence type="ECO:0000256" key="3">
    <source>
        <dbReference type="SAM" id="SignalP"/>
    </source>
</evidence>
<keyword evidence="5" id="KW-1185">Reference proteome</keyword>
<feature type="region of interest" description="Disordered" evidence="1">
    <location>
        <begin position="1416"/>
        <end position="1450"/>
    </location>
</feature>
<evidence type="ECO:0000313" key="4">
    <source>
        <dbReference type="EMBL" id="CAG9322542.1"/>
    </source>
</evidence>
<keyword evidence="2" id="KW-1133">Transmembrane helix</keyword>
<reference evidence="4" key="1">
    <citation type="submission" date="2021-09" db="EMBL/GenBank/DDBJ databases">
        <authorList>
            <consortium name="AG Swart"/>
            <person name="Singh M."/>
            <person name="Singh A."/>
            <person name="Seah K."/>
            <person name="Emmerich C."/>
        </authorList>
    </citation>
    <scope>NUCLEOTIDE SEQUENCE</scope>
    <source>
        <strain evidence="4">ATCC30299</strain>
    </source>
</reference>
<accession>A0AAU9JAP4</accession>
<feature type="transmembrane region" description="Helical" evidence="2">
    <location>
        <begin position="1458"/>
        <end position="1482"/>
    </location>
</feature>
<evidence type="ECO:0000256" key="2">
    <source>
        <dbReference type="SAM" id="Phobius"/>
    </source>
</evidence>
<sequence length="1502" mass="167829">MVEKIGILCFTLILSVFLTFHGVTGDNIFELEGLQDLRVAANTGGIFYLKDLIQGKNLTYSLSGEIINNTQAELPHLSQGITLAGSVNKNQSIPSANGFELIGQDPMNLGTIFIIEENNLTLWDISDASAPQMITSYQPPFQSSIISVVPYSNGLSSVCAILQATSAGFKAGLINVTNYEEVNYLSEMSVTITSKGSIIGASIYGSDNEIWHAVVLSNSDYQIVIFHYNLTSRSAELFNQINGSAVEEKQFNPISVAFSNSGGYICDQTNGIYQFQSSNFFSAPNQPLLITSLLADPTDFGEIFSCNFQGDVLYVGTASGIVLYGLPEFYYIKKLARYQDPSQPYILSNLPRISLYPPELITGYYVIDANTVTFRISMLDEEMYENLLYDIPVNELFYDDSSNDTTPPYIIAYNVDTDFYYIIFSTPNYVFSYEIDTNPMITLFSSNSGYTFNGTLEVWNSFSQISPNVSIQGVDPRDYTIYTWRGNSAADGFLNPDTIELYTEINITKLNQVFYLPLTNYLSGQDLSYQMYMSNPIDGCEVNIIMPPKSNIISSTQVTTAGYSPVVISDFDDKLRVIVAVPSSTSYAFLYSSTNEGTFLQSTLKCSDPTKTATLATTYNFEDKYILIECSSQSSSTGLFSVDWDIYVLYTDYTVSYLNTISYTQTLFSEKIGFVCDIFYAEKGNQIQLFNMTVGSNAIALNPLQIISSDSLNGITEFTPTDISPDNDFCNLYVYDLVNGLILVYLKDITEKQTLYDYQLFSTFGDRESSVFISYTNGNLFIISSEEADPFSIIVCNIDENELVYEKTLPVMPGCSYTGLSVTEDFLLVFCQNIQQNKVLVFDYHNLYTFESLYTTINLSQVGSISAVKAENNLLFVYSGQYLSTYTVGQVSDYISLYQHSYMLPYFTGISTWALLEFNFTQVPDENVSGDLKLIAKNELYSDSVIITFAFLSRGTVIELNDRFDVENSVLTSGSKVKVIDAQFSTPIPLSAFIGNNIEFGLVYSNGTRIDPTDYCNAAQPICILGKYSMGETLTFNNLTTFAYDMASYGEILYISAPNQILAYNTSESPSKLLQIYNLANINQAYFTSCYKIHTVGGFPQLLIMSCEVFAKSSSTYGNTYLMTLNLTDFSSGFPIPSAYPAYIIETVVDSSQLYPLVFVYNGEDLKIYQLVKQDSQYELNPYFTLDAESLDLNQFYLTSILYTSPTELILIEESAGFLWLKTNNLPPNPVFYDLVSVISFESLIADYGGLHLMSAVLLSDNMTIIATEYQGDAYIFRLGDTDINFVRQVPSINEENAFWMNSLVAIESLQLFAYPYFNYKTDQTFLRVVNYSQPNDNAIYTEIPLGSESPETNIANFLNTKIILGNSEKLGIVEMILMVQTSLDSTTEIVSATLRTFPLVIYNPIGREDSETLELEASIEDSGSKESLGTAKVEFSPKGSTPSKDGSSKSSEWYKKWWVWLAVGLGILLFISAGVFTYIFINKRKTKHRYENMIESASLNS</sequence>
<protein>
    <submittedName>
        <fullName evidence="4">Uncharacterized protein</fullName>
    </submittedName>
</protein>
<proteinExistence type="predicted"/>